<accession>A0A9D4LPD7</accession>
<reference evidence="1" key="2">
    <citation type="submission" date="2020-11" db="EMBL/GenBank/DDBJ databases">
        <authorList>
            <person name="McCartney M.A."/>
            <person name="Auch B."/>
            <person name="Kono T."/>
            <person name="Mallez S."/>
            <person name="Becker A."/>
            <person name="Gohl D.M."/>
            <person name="Silverstein K.A.T."/>
            <person name="Koren S."/>
            <person name="Bechman K.B."/>
            <person name="Herman A."/>
            <person name="Abrahante J.E."/>
            <person name="Garbe J."/>
        </authorList>
    </citation>
    <scope>NUCLEOTIDE SEQUENCE</scope>
    <source>
        <strain evidence="1">Duluth1</strain>
        <tissue evidence="1">Whole animal</tissue>
    </source>
</reference>
<dbReference type="EMBL" id="JAIWYP010000002">
    <property type="protein sequence ID" value="KAH3862522.1"/>
    <property type="molecule type" value="Genomic_DNA"/>
</dbReference>
<name>A0A9D4LPD7_DREPO</name>
<comment type="caution">
    <text evidence="1">The sequence shown here is derived from an EMBL/GenBank/DDBJ whole genome shotgun (WGS) entry which is preliminary data.</text>
</comment>
<protein>
    <submittedName>
        <fullName evidence="1">Uncharacterized protein</fullName>
    </submittedName>
</protein>
<proteinExistence type="predicted"/>
<organism evidence="1 2">
    <name type="scientific">Dreissena polymorpha</name>
    <name type="common">Zebra mussel</name>
    <name type="synonym">Mytilus polymorpha</name>
    <dbReference type="NCBI Taxonomy" id="45954"/>
    <lineage>
        <taxon>Eukaryota</taxon>
        <taxon>Metazoa</taxon>
        <taxon>Spiralia</taxon>
        <taxon>Lophotrochozoa</taxon>
        <taxon>Mollusca</taxon>
        <taxon>Bivalvia</taxon>
        <taxon>Autobranchia</taxon>
        <taxon>Heteroconchia</taxon>
        <taxon>Euheterodonta</taxon>
        <taxon>Imparidentia</taxon>
        <taxon>Neoheterodontei</taxon>
        <taxon>Myida</taxon>
        <taxon>Dreissenoidea</taxon>
        <taxon>Dreissenidae</taxon>
        <taxon>Dreissena</taxon>
    </lineage>
</organism>
<dbReference type="AlphaFoldDB" id="A0A9D4LPD7"/>
<reference evidence="1" key="1">
    <citation type="journal article" date="2019" name="bioRxiv">
        <title>The Genome of the Zebra Mussel, Dreissena polymorpha: A Resource for Invasive Species Research.</title>
        <authorList>
            <person name="McCartney M.A."/>
            <person name="Auch B."/>
            <person name="Kono T."/>
            <person name="Mallez S."/>
            <person name="Zhang Y."/>
            <person name="Obille A."/>
            <person name="Becker A."/>
            <person name="Abrahante J.E."/>
            <person name="Garbe J."/>
            <person name="Badalamenti J.P."/>
            <person name="Herman A."/>
            <person name="Mangelson H."/>
            <person name="Liachko I."/>
            <person name="Sullivan S."/>
            <person name="Sone E.D."/>
            <person name="Koren S."/>
            <person name="Silverstein K.A.T."/>
            <person name="Beckman K.B."/>
            <person name="Gohl D.M."/>
        </authorList>
    </citation>
    <scope>NUCLEOTIDE SEQUENCE</scope>
    <source>
        <strain evidence="1">Duluth1</strain>
        <tissue evidence="1">Whole animal</tissue>
    </source>
</reference>
<evidence type="ECO:0000313" key="1">
    <source>
        <dbReference type="EMBL" id="KAH3862522.1"/>
    </source>
</evidence>
<evidence type="ECO:0000313" key="2">
    <source>
        <dbReference type="Proteomes" id="UP000828390"/>
    </source>
</evidence>
<dbReference type="Proteomes" id="UP000828390">
    <property type="component" value="Unassembled WGS sequence"/>
</dbReference>
<gene>
    <name evidence="1" type="ORF">DPMN_025489</name>
</gene>
<keyword evidence="2" id="KW-1185">Reference proteome</keyword>
<sequence length="60" mass="6779">MVRCMLTFNKALQRCRQQCQQMAEKNSLGYLETGVSIVPNLKSGKLSRRIKGREGPTPEP</sequence>